<organism evidence="2 3">
    <name type="scientific">Diatraea saccharalis</name>
    <name type="common">sugarcane borer</name>
    <dbReference type="NCBI Taxonomy" id="40085"/>
    <lineage>
        <taxon>Eukaryota</taxon>
        <taxon>Metazoa</taxon>
        <taxon>Ecdysozoa</taxon>
        <taxon>Arthropoda</taxon>
        <taxon>Hexapoda</taxon>
        <taxon>Insecta</taxon>
        <taxon>Pterygota</taxon>
        <taxon>Neoptera</taxon>
        <taxon>Endopterygota</taxon>
        <taxon>Lepidoptera</taxon>
        <taxon>Glossata</taxon>
        <taxon>Ditrysia</taxon>
        <taxon>Pyraloidea</taxon>
        <taxon>Crambidae</taxon>
        <taxon>Crambinae</taxon>
        <taxon>Diatraea</taxon>
    </lineage>
</organism>
<keyword evidence="3" id="KW-1185">Reference proteome</keyword>
<dbReference type="Proteomes" id="UP001153714">
    <property type="component" value="Chromosome 22"/>
</dbReference>
<dbReference type="PROSITE" id="PS00028">
    <property type="entry name" value="ZINC_FINGER_C2H2_1"/>
    <property type="match status" value="1"/>
</dbReference>
<dbReference type="GO" id="GO:0005634">
    <property type="term" value="C:nucleus"/>
    <property type="evidence" value="ECO:0007669"/>
    <property type="project" value="InterPro"/>
</dbReference>
<reference evidence="2" key="1">
    <citation type="submission" date="2021-12" db="EMBL/GenBank/DDBJ databases">
        <authorList>
            <person name="King R."/>
        </authorList>
    </citation>
    <scope>NUCLEOTIDE SEQUENCE</scope>
</reference>
<dbReference type="EMBL" id="OU893353">
    <property type="protein sequence ID" value="CAG9790466.1"/>
    <property type="molecule type" value="Genomic_DNA"/>
</dbReference>
<dbReference type="OrthoDB" id="7852576at2759"/>
<gene>
    <name evidence="2" type="ORF">DIATSA_LOCUS8132</name>
</gene>
<evidence type="ECO:0000313" key="3">
    <source>
        <dbReference type="Proteomes" id="UP001153714"/>
    </source>
</evidence>
<dbReference type="InterPro" id="IPR012934">
    <property type="entry name" value="Znf_AD"/>
</dbReference>
<dbReference type="GO" id="GO:0008270">
    <property type="term" value="F:zinc ion binding"/>
    <property type="evidence" value="ECO:0007669"/>
    <property type="project" value="InterPro"/>
</dbReference>
<evidence type="ECO:0000313" key="2">
    <source>
        <dbReference type="EMBL" id="CAG9790466.1"/>
    </source>
</evidence>
<feature type="non-terminal residue" evidence="2">
    <location>
        <position position="397"/>
    </location>
</feature>
<dbReference type="SMART" id="SM00868">
    <property type="entry name" value="zf-AD"/>
    <property type="match status" value="2"/>
</dbReference>
<evidence type="ECO:0000259" key="1">
    <source>
        <dbReference type="PROSITE" id="PS00028"/>
    </source>
</evidence>
<name>A0A9N9R6E9_9NEOP</name>
<dbReference type="InterPro" id="IPR013087">
    <property type="entry name" value="Znf_C2H2_type"/>
</dbReference>
<protein>
    <recommendedName>
        <fullName evidence="1">C2H2-type domain-containing protein</fullName>
    </recommendedName>
</protein>
<accession>A0A9N9R6E9</accession>
<sequence length="397" mass="45530">MEEDVHSGFNSVCSTCLSSDRLMYSLNECDPVFQVFRLLMHDFEADRFGKLTPEIENIICWECLAMMKKFSRFKIQVQSAQEHLHFLAMSRTQESLDHTYMSQSLSSLVAVTKNDYDNIYMYLTQDEWPQPYLVSSEDVKNEHFDIAQTVRDNIQLNIDDHILEVPEMVLENPVTGVMSRIVVGTDALVSPADTINKRDQMSISMIEQPKAVKKIKITPLQANYVDCISDTELLRTIEVPQLEVTQKKPQVNNSKSLGYITDYMTEGDLMALRTELKNKVQYVSASYKCELCIIGFYTQQQVEDHFLSDHRAKPGRSACQICYTYVDDLKLSEHTDMHYLRHTCKMCGHREYSVKMISLHVNTHLKLDNSVTNAVIRIGAGTGKRKKKTTNSNKPPP</sequence>
<reference evidence="2" key="2">
    <citation type="submission" date="2022-10" db="EMBL/GenBank/DDBJ databases">
        <authorList>
            <consortium name="ENA_rothamsted_submissions"/>
            <consortium name="culmorum"/>
            <person name="King R."/>
        </authorList>
    </citation>
    <scope>NUCLEOTIDE SEQUENCE</scope>
</reference>
<feature type="non-terminal residue" evidence="2">
    <location>
        <position position="1"/>
    </location>
</feature>
<dbReference type="AlphaFoldDB" id="A0A9N9R6E9"/>
<proteinExistence type="predicted"/>
<feature type="domain" description="C2H2-type" evidence="1">
    <location>
        <begin position="289"/>
        <end position="310"/>
    </location>
</feature>